<dbReference type="InterPro" id="IPR003791">
    <property type="entry name" value="UPF0178"/>
</dbReference>
<dbReference type="OrthoDB" id="9798918at2"/>
<protein>
    <recommendedName>
        <fullName evidence="2">UPF0178 protein SAMN02745130_02817</fullName>
    </recommendedName>
</protein>
<accession>A0A1T4XCR1</accession>
<sequence>MQIWVDADACPNVIKEILFRAAERQQIEVILVANQPLRVPRSLFIKTKQVGAGFDVADNYIAQQVQLGDLVITADIPLAAQVIARQGHALNPRGEFYTPENMQQRLGMRNFMEELRSTGAITGGPPALNQQDRQAFANQLDRFLARYAQTTRAKKTT</sequence>
<dbReference type="EMBL" id="FUYB01000015">
    <property type="protein sequence ID" value="SKA87266.1"/>
    <property type="molecule type" value="Genomic_DNA"/>
</dbReference>
<name>A0A1T4XCR1_9GAMM</name>
<dbReference type="Proteomes" id="UP000190460">
    <property type="component" value="Unassembled WGS sequence"/>
</dbReference>
<dbReference type="PANTHER" id="PTHR35146">
    <property type="entry name" value="UPF0178 PROTEIN YAII"/>
    <property type="match status" value="1"/>
</dbReference>
<evidence type="ECO:0000313" key="3">
    <source>
        <dbReference type="EMBL" id="SKA87266.1"/>
    </source>
</evidence>
<keyword evidence="4" id="KW-1185">Reference proteome</keyword>
<dbReference type="RefSeq" id="WP_078923265.1">
    <property type="nucleotide sequence ID" value="NZ_FUYB01000015.1"/>
</dbReference>
<gene>
    <name evidence="3" type="ORF">SAMN02745130_02817</name>
</gene>
<dbReference type="HAMAP" id="MF_00489">
    <property type="entry name" value="UPF0178"/>
    <property type="match status" value="1"/>
</dbReference>
<evidence type="ECO:0000313" key="4">
    <source>
        <dbReference type="Proteomes" id="UP000190460"/>
    </source>
</evidence>
<evidence type="ECO:0000256" key="1">
    <source>
        <dbReference type="ARBA" id="ARBA00008522"/>
    </source>
</evidence>
<organism evidence="3 4">
    <name type="scientific">Thiothrix eikelboomii</name>
    <dbReference type="NCBI Taxonomy" id="92487"/>
    <lineage>
        <taxon>Bacteria</taxon>
        <taxon>Pseudomonadati</taxon>
        <taxon>Pseudomonadota</taxon>
        <taxon>Gammaproteobacteria</taxon>
        <taxon>Thiotrichales</taxon>
        <taxon>Thiotrichaceae</taxon>
        <taxon>Thiothrix</taxon>
    </lineage>
</organism>
<evidence type="ECO:0000256" key="2">
    <source>
        <dbReference type="HAMAP-Rule" id="MF_00489"/>
    </source>
</evidence>
<dbReference type="Pfam" id="PF02639">
    <property type="entry name" value="DUF188"/>
    <property type="match status" value="1"/>
</dbReference>
<reference evidence="4" key="1">
    <citation type="submission" date="2017-02" db="EMBL/GenBank/DDBJ databases">
        <authorList>
            <person name="Varghese N."/>
            <person name="Submissions S."/>
        </authorList>
    </citation>
    <scope>NUCLEOTIDE SEQUENCE [LARGE SCALE GENOMIC DNA]</scope>
    <source>
        <strain evidence="4">ATCC 49788</strain>
    </source>
</reference>
<dbReference type="NCBIfam" id="NF001095">
    <property type="entry name" value="PRK00124.1"/>
    <property type="match status" value="1"/>
</dbReference>
<dbReference type="PANTHER" id="PTHR35146:SF1">
    <property type="entry name" value="UPF0178 PROTEIN YAII"/>
    <property type="match status" value="1"/>
</dbReference>
<proteinExistence type="inferred from homology"/>
<comment type="similarity">
    <text evidence="1 2">Belongs to the UPF0178 family.</text>
</comment>
<dbReference type="AlphaFoldDB" id="A0A1T4XCR1"/>
<dbReference type="CDD" id="cd18720">
    <property type="entry name" value="PIN_YqxD-like"/>
    <property type="match status" value="1"/>
</dbReference>